<gene>
    <name evidence="2" type="ORF">C435_08839</name>
</gene>
<protein>
    <recommendedName>
        <fullName evidence="4">DUF5658 domain-containing protein</fullName>
    </recommendedName>
</protein>
<keyword evidence="1" id="KW-0812">Transmembrane</keyword>
<name>M0KEU7_9EURY</name>
<dbReference type="Proteomes" id="UP000011687">
    <property type="component" value="Unassembled WGS sequence"/>
</dbReference>
<accession>M0KEU7</accession>
<proteinExistence type="predicted"/>
<keyword evidence="1" id="KW-0472">Membrane</keyword>
<dbReference type="EMBL" id="AOLS01000041">
    <property type="protein sequence ID" value="EMA19726.1"/>
    <property type="molecule type" value="Genomic_DNA"/>
</dbReference>
<evidence type="ECO:0008006" key="4">
    <source>
        <dbReference type="Google" id="ProtNLM"/>
    </source>
</evidence>
<feature type="transmembrane region" description="Helical" evidence="1">
    <location>
        <begin position="22"/>
        <end position="45"/>
    </location>
</feature>
<organism evidence="2 3">
    <name type="scientific">Haloarcula marismortui ATCC 33799</name>
    <dbReference type="NCBI Taxonomy" id="662475"/>
    <lineage>
        <taxon>Archaea</taxon>
        <taxon>Methanobacteriati</taxon>
        <taxon>Methanobacteriota</taxon>
        <taxon>Stenosarchaea group</taxon>
        <taxon>Halobacteria</taxon>
        <taxon>Halobacteriales</taxon>
        <taxon>Haloarculaceae</taxon>
        <taxon>Haloarcula</taxon>
    </lineage>
</organism>
<comment type="caution">
    <text evidence="2">The sequence shown here is derived from an EMBL/GenBank/DDBJ whole genome shotgun (WGS) entry which is preliminary data.</text>
</comment>
<sequence>MVVSVFPDAWSKTFADYRLQRFWIAGLVAIFLHAVADPLVTYFAVNVYGVGIETNPWLSGYLQQGWQSFLLAHIPLYLMIFAFFISFSWLFSLGSESEKQQIYTLSMVLWLLITLWGIFIVVNNIWVLLTGIA</sequence>
<feature type="transmembrane region" description="Helical" evidence="1">
    <location>
        <begin position="65"/>
        <end position="90"/>
    </location>
</feature>
<feature type="transmembrane region" description="Helical" evidence="1">
    <location>
        <begin position="102"/>
        <end position="129"/>
    </location>
</feature>
<keyword evidence="1" id="KW-1133">Transmembrane helix</keyword>
<reference evidence="2 3" key="1">
    <citation type="journal article" date="2014" name="PLoS Genet.">
        <title>Phylogenetically driven sequencing of extremely halophilic archaea reveals strategies for static and dynamic osmo-response.</title>
        <authorList>
            <person name="Becker E.A."/>
            <person name="Seitzer P.M."/>
            <person name="Tritt A."/>
            <person name="Larsen D."/>
            <person name="Krusor M."/>
            <person name="Yao A.I."/>
            <person name="Wu D."/>
            <person name="Madern D."/>
            <person name="Eisen J.A."/>
            <person name="Darling A.E."/>
            <person name="Facciotti M.T."/>
        </authorList>
    </citation>
    <scope>NUCLEOTIDE SEQUENCE [LARGE SCALE GENOMIC DNA]</scope>
    <source>
        <strain evidence="2 3">ATCC 33799</strain>
    </source>
</reference>
<evidence type="ECO:0000256" key="1">
    <source>
        <dbReference type="SAM" id="Phobius"/>
    </source>
</evidence>
<evidence type="ECO:0000313" key="2">
    <source>
        <dbReference type="EMBL" id="EMA19726.1"/>
    </source>
</evidence>
<keyword evidence="3" id="KW-1185">Reference proteome</keyword>
<dbReference type="AlphaFoldDB" id="M0KEU7"/>
<evidence type="ECO:0000313" key="3">
    <source>
        <dbReference type="Proteomes" id="UP000011687"/>
    </source>
</evidence>